<comment type="caution">
    <text evidence="9">The sequence shown here is derived from an EMBL/GenBank/DDBJ whole genome shotgun (WGS) entry which is preliminary data.</text>
</comment>
<dbReference type="OrthoDB" id="2985014at2759"/>
<gene>
    <name evidence="9" type="ORF">UA08_04863</name>
</gene>
<keyword evidence="5 7" id="KW-0472">Membrane</keyword>
<evidence type="ECO:0000256" key="6">
    <source>
        <dbReference type="SAM" id="MobiDB-lite"/>
    </source>
</evidence>
<feature type="region of interest" description="Disordered" evidence="6">
    <location>
        <begin position="1"/>
        <end position="23"/>
    </location>
</feature>
<dbReference type="Proteomes" id="UP000214365">
    <property type="component" value="Unassembled WGS sequence"/>
</dbReference>
<feature type="transmembrane region" description="Helical" evidence="7">
    <location>
        <begin position="116"/>
        <end position="136"/>
    </location>
</feature>
<dbReference type="STRING" id="1441469.A0A225AF58"/>
<reference evidence="9 10" key="1">
    <citation type="submission" date="2015-06" db="EMBL/GenBank/DDBJ databases">
        <title>Talaromyces atroroseus IBT 11181 draft genome.</title>
        <authorList>
            <person name="Rasmussen K.B."/>
            <person name="Rasmussen S."/>
            <person name="Petersen B."/>
            <person name="Sicheritz-Ponten T."/>
            <person name="Mortensen U.H."/>
            <person name="Thrane U."/>
        </authorList>
    </citation>
    <scope>NUCLEOTIDE SEQUENCE [LARGE SCALE GENOMIC DNA]</scope>
    <source>
        <strain evidence="9 10">IBT 11181</strain>
    </source>
</reference>
<feature type="transmembrane region" description="Helical" evidence="7">
    <location>
        <begin position="142"/>
        <end position="165"/>
    </location>
</feature>
<dbReference type="SUPFAM" id="SSF103473">
    <property type="entry name" value="MFS general substrate transporter"/>
    <property type="match status" value="1"/>
</dbReference>
<keyword evidence="2" id="KW-0813">Transport</keyword>
<dbReference type="Pfam" id="PF07690">
    <property type="entry name" value="MFS_1"/>
    <property type="match status" value="1"/>
</dbReference>
<evidence type="ECO:0000256" key="7">
    <source>
        <dbReference type="SAM" id="Phobius"/>
    </source>
</evidence>
<dbReference type="PANTHER" id="PTHR43791">
    <property type="entry name" value="PERMEASE-RELATED"/>
    <property type="match status" value="1"/>
</dbReference>
<proteinExistence type="predicted"/>
<feature type="transmembrane region" description="Helical" evidence="7">
    <location>
        <begin position="276"/>
        <end position="293"/>
    </location>
</feature>
<comment type="subcellular location">
    <subcellularLocation>
        <location evidence="1">Membrane</location>
        <topology evidence="1">Multi-pass membrane protein</topology>
    </subcellularLocation>
</comment>
<keyword evidence="3 7" id="KW-0812">Transmembrane</keyword>
<evidence type="ECO:0000256" key="3">
    <source>
        <dbReference type="ARBA" id="ARBA00022692"/>
    </source>
</evidence>
<sequence>MAEIKPDNTPSVRSMPSDPEKDVNLTTVDRDEYIDPKIEKSLVRKFDLLILPMCALVYYSHTLDRANLGNAKTMGIETSLHMVGNQYSLVLILFYIPYGLCNIPAALLAKRFNPARVIPIMMGCWGSLSMITAATTNFGGLVALRILIGVVEASFMPCVYLYYSLFYKRKELALRSAAWGFTGFIAGATSGLISWDVSQWHRSLSGWQYLFLIEGGMTVGLAIIIFFVLPRDTNSRLFTPEERRVAQIRLLRESEEEGAGEISWDVAFQVFRNWQVWAFSAMAFLCGVGVASASNFLPTMVKRIAQSTPQGNLYTVGPNLVAAFVQIVSSWISDRYQQRALVGFCTLLVSMIGFILLATLDLVHHTHVGYFLTYLITFGTYMPELLMPIWMTSNLTRASARAVALGIFIGGQNIGGILSSAVFREQYAPVYAPALITVAICQGLLLVGLLVMRQFYVYQNKKLARGELAPPKGMENNPDFRYAF</sequence>
<dbReference type="EMBL" id="LFMY01000006">
    <property type="protein sequence ID" value="OKL59941.1"/>
    <property type="molecule type" value="Genomic_DNA"/>
</dbReference>
<dbReference type="GeneID" id="31004618"/>
<feature type="domain" description="Major facilitator superfamily (MFS) profile" evidence="8">
    <location>
        <begin position="50"/>
        <end position="460"/>
    </location>
</feature>
<evidence type="ECO:0000256" key="5">
    <source>
        <dbReference type="ARBA" id="ARBA00023136"/>
    </source>
</evidence>
<dbReference type="GO" id="GO:0016020">
    <property type="term" value="C:membrane"/>
    <property type="evidence" value="ECO:0007669"/>
    <property type="project" value="UniProtKB-SubCell"/>
</dbReference>
<dbReference type="PANTHER" id="PTHR43791:SF36">
    <property type="entry name" value="TRANSPORTER, PUTATIVE (AFU_ORTHOLOGUE AFUA_6G08340)-RELATED"/>
    <property type="match status" value="1"/>
</dbReference>
<keyword evidence="10" id="KW-1185">Reference proteome</keyword>
<dbReference type="InterPro" id="IPR011701">
    <property type="entry name" value="MFS"/>
</dbReference>
<feature type="transmembrane region" description="Helical" evidence="7">
    <location>
        <begin position="313"/>
        <end position="333"/>
    </location>
</feature>
<evidence type="ECO:0000256" key="2">
    <source>
        <dbReference type="ARBA" id="ARBA00022448"/>
    </source>
</evidence>
<accession>A0A225AF58</accession>
<dbReference type="GO" id="GO:0022857">
    <property type="term" value="F:transmembrane transporter activity"/>
    <property type="evidence" value="ECO:0007669"/>
    <property type="project" value="InterPro"/>
</dbReference>
<dbReference type="PROSITE" id="PS50850">
    <property type="entry name" value="MFS"/>
    <property type="match status" value="1"/>
</dbReference>
<feature type="transmembrane region" description="Helical" evidence="7">
    <location>
        <begin position="430"/>
        <end position="452"/>
    </location>
</feature>
<feature type="transmembrane region" description="Helical" evidence="7">
    <location>
        <begin position="87"/>
        <end position="109"/>
    </location>
</feature>
<feature type="transmembrane region" description="Helical" evidence="7">
    <location>
        <begin position="207"/>
        <end position="229"/>
    </location>
</feature>
<evidence type="ECO:0000259" key="8">
    <source>
        <dbReference type="PROSITE" id="PS50850"/>
    </source>
</evidence>
<feature type="transmembrane region" description="Helical" evidence="7">
    <location>
        <begin position="371"/>
        <end position="390"/>
    </location>
</feature>
<name>A0A225AF58_TALAT</name>
<dbReference type="Gene3D" id="1.20.1250.20">
    <property type="entry name" value="MFS general substrate transporter like domains"/>
    <property type="match status" value="2"/>
</dbReference>
<keyword evidence="4 7" id="KW-1133">Transmembrane helix</keyword>
<dbReference type="InterPro" id="IPR036259">
    <property type="entry name" value="MFS_trans_sf"/>
</dbReference>
<feature type="transmembrane region" description="Helical" evidence="7">
    <location>
        <begin position="177"/>
        <end position="195"/>
    </location>
</feature>
<protein>
    <recommendedName>
        <fullName evidence="8">Major facilitator superfamily (MFS) profile domain-containing protein</fullName>
    </recommendedName>
</protein>
<dbReference type="RefSeq" id="XP_020120062.1">
    <property type="nucleotide sequence ID" value="XM_020267179.1"/>
</dbReference>
<feature type="transmembrane region" description="Helical" evidence="7">
    <location>
        <begin position="340"/>
        <end position="359"/>
    </location>
</feature>
<dbReference type="AlphaFoldDB" id="A0A225AF58"/>
<dbReference type="InterPro" id="IPR020846">
    <property type="entry name" value="MFS_dom"/>
</dbReference>
<evidence type="ECO:0000256" key="1">
    <source>
        <dbReference type="ARBA" id="ARBA00004141"/>
    </source>
</evidence>
<organism evidence="9 10">
    <name type="scientific">Talaromyces atroroseus</name>
    <dbReference type="NCBI Taxonomy" id="1441469"/>
    <lineage>
        <taxon>Eukaryota</taxon>
        <taxon>Fungi</taxon>
        <taxon>Dikarya</taxon>
        <taxon>Ascomycota</taxon>
        <taxon>Pezizomycotina</taxon>
        <taxon>Eurotiomycetes</taxon>
        <taxon>Eurotiomycetidae</taxon>
        <taxon>Eurotiales</taxon>
        <taxon>Trichocomaceae</taxon>
        <taxon>Talaromyces</taxon>
        <taxon>Talaromyces sect. Trachyspermi</taxon>
    </lineage>
</organism>
<feature type="transmembrane region" description="Helical" evidence="7">
    <location>
        <begin position="402"/>
        <end position="424"/>
    </location>
</feature>
<evidence type="ECO:0000313" key="10">
    <source>
        <dbReference type="Proteomes" id="UP000214365"/>
    </source>
</evidence>
<evidence type="ECO:0000256" key="4">
    <source>
        <dbReference type="ARBA" id="ARBA00022989"/>
    </source>
</evidence>
<dbReference type="FunFam" id="1.20.1250.20:FF:000013">
    <property type="entry name" value="MFS general substrate transporter"/>
    <property type="match status" value="1"/>
</dbReference>
<evidence type="ECO:0000313" key="9">
    <source>
        <dbReference type="EMBL" id="OKL59941.1"/>
    </source>
</evidence>